<evidence type="ECO:0000313" key="3">
    <source>
        <dbReference type="Proteomes" id="UP000001631"/>
    </source>
</evidence>
<dbReference type="GO" id="GO:0016491">
    <property type="term" value="F:oxidoreductase activity"/>
    <property type="evidence" value="ECO:0007669"/>
    <property type="project" value="UniProtKB-KW"/>
</dbReference>
<proteinExistence type="predicted"/>
<dbReference type="VEuPathDB" id="FungiDB:I7I50_12564"/>
<reference evidence="2" key="1">
    <citation type="submission" date="2009-02" db="EMBL/GenBank/DDBJ databases">
        <title>The Genome Sequence of Ajellomyces capsulatus strain G186AR.</title>
        <authorList>
            <consortium name="The Broad Institute Genome Sequencing Platform"/>
            <person name="Champion M."/>
            <person name="Cuomo C."/>
            <person name="Ma L.-J."/>
            <person name="Henn M.R."/>
            <person name="Sil A."/>
            <person name="Goldman B."/>
            <person name="Young S.K."/>
            <person name="Kodira C.D."/>
            <person name="Zeng Q."/>
            <person name="Koehrsen M."/>
            <person name="Alvarado L."/>
            <person name="Berlin A."/>
            <person name="Borenstein D."/>
            <person name="Chen Z."/>
            <person name="Engels R."/>
            <person name="Freedman E."/>
            <person name="Gellesch M."/>
            <person name="Goldberg J."/>
            <person name="Griggs A."/>
            <person name="Gujja S."/>
            <person name="Heiman D."/>
            <person name="Hepburn T."/>
            <person name="Howarth C."/>
            <person name="Jen D."/>
            <person name="Larson L."/>
            <person name="Lewis B."/>
            <person name="Mehta T."/>
            <person name="Park D."/>
            <person name="Pearson M."/>
            <person name="Roberts A."/>
            <person name="Saif S."/>
            <person name="Shea T."/>
            <person name="Shenoy N."/>
            <person name="Sisk P."/>
            <person name="Stolte C."/>
            <person name="Sykes S."/>
            <person name="Walk T."/>
            <person name="White J."/>
            <person name="Yandava C."/>
            <person name="Klein B."/>
            <person name="McEwen J.G."/>
            <person name="Puccia R."/>
            <person name="Goldman G.H."/>
            <person name="Felipe M.S."/>
            <person name="Nino-Vega G."/>
            <person name="San-Blas G."/>
            <person name="Taylor J."/>
            <person name="Mendoza L."/>
            <person name="Galagan J."/>
            <person name="Nusbaum C."/>
            <person name="Birren B."/>
        </authorList>
    </citation>
    <scope>NUCLEOTIDE SEQUENCE</scope>
    <source>
        <strain evidence="2">G186AR</strain>
    </source>
</reference>
<dbReference type="GeneID" id="69039683"/>
<evidence type="ECO:0000313" key="2">
    <source>
        <dbReference type="EMBL" id="EEH04716.1"/>
    </source>
</evidence>
<sequence length="480" mass="54832">MSFLYLSVSGQTKALTPIQSKHVASVNEVPGELIMHGIPVPVLSFAGSMKAWRAQGLQSCIAPTHSSRVLYAVPSIQDLFTSLSTDGDAIKIHSVEIHDVETAKQKPARALKHLLKLNHVNYSILYHNDRFHNHMPHLLSSAYLFGSDATHLSRLYEMEEKVLEPWRDSPEEIAVDDWREYLGKPEYQRAYLDFFEDELVHHSYDWRKVVEMYLYSGGRPLINNVVAGLGHPLIHLGYAYEMSSRDVAIESLAMTATCYNYLHKYIDDHSYLETPPTYQTSSSLEILHKIRTDKRFDNLFEEPGGDNLEIVFKDHEDAILEHWRAWAITPDPVKQLEVSQKDAAAIFVAADTEKHDFFLVHLLTTSHAIRILLPFVPSRFHVSLVRQWWLIVVGVYVAQLRPKIEPDAIRYYDVKGRNWDWIGGQAINGKWAEETHFIKALRALKEAAKTWGDSDEYYIKAAVKLVDDFKGFGGFGEQAA</sequence>
<gene>
    <name evidence="2" type="ORF">HCBG_06667</name>
</gene>
<dbReference type="RefSeq" id="XP_045285197.1">
    <property type="nucleotide sequence ID" value="XM_045433716.1"/>
</dbReference>
<organism evidence="2 3">
    <name type="scientific">Ajellomyces capsulatus (strain G186AR / H82 / ATCC MYA-2454 / RMSCC 2432)</name>
    <name type="common">Darling's disease fungus</name>
    <name type="synonym">Histoplasma capsulatum</name>
    <dbReference type="NCBI Taxonomy" id="447093"/>
    <lineage>
        <taxon>Eukaryota</taxon>
        <taxon>Fungi</taxon>
        <taxon>Dikarya</taxon>
        <taxon>Ascomycota</taxon>
        <taxon>Pezizomycotina</taxon>
        <taxon>Eurotiomycetes</taxon>
        <taxon>Eurotiomycetidae</taxon>
        <taxon>Onygenales</taxon>
        <taxon>Ajellomycetaceae</taxon>
        <taxon>Histoplasma</taxon>
    </lineage>
</organism>
<dbReference type="InParanoid" id="C0NUQ3"/>
<dbReference type="PANTHER" id="PTHR35870:SF6">
    <property type="entry name" value="MGS207 PROTEIN"/>
    <property type="match status" value="1"/>
</dbReference>
<protein>
    <submittedName>
        <fullName evidence="2">MGS207 protein</fullName>
    </submittedName>
</protein>
<name>C0NUQ3_AJECG</name>
<dbReference type="Proteomes" id="UP000001631">
    <property type="component" value="Unassembled WGS sequence"/>
</dbReference>
<evidence type="ECO:0000256" key="1">
    <source>
        <dbReference type="ARBA" id="ARBA00023002"/>
    </source>
</evidence>
<dbReference type="AlphaFoldDB" id="C0NUQ3"/>
<accession>C0NUQ3</accession>
<dbReference type="STRING" id="447093.C0NUQ3"/>
<dbReference type="PANTHER" id="PTHR35870">
    <property type="entry name" value="PROTEIN, PUTATIVE (AFU_ORTHOLOGUE AFUA_5G03330)-RELATED"/>
    <property type="match status" value="1"/>
</dbReference>
<dbReference type="EMBL" id="GG663372">
    <property type="protein sequence ID" value="EEH04716.1"/>
    <property type="molecule type" value="Genomic_DNA"/>
</dbReference>
<keyword evidence="3" id="KW-1185">Reference proteome</keyword>
<dbReference type="HOGENOM" id="CLU_036627_0_0_1"/>
<dbReference type="Pfam" id="PF14027">
    <property type="entry name" value="Questin_oxidase"/>
    <property type="match status" value="1"/>
</dbReference>
<keyword evidence="1" id="KW-0560">Oxidoreductase</keyword>
<dbReference type="InterPro" id="IPR025337">
    <property type="entry name" value="Questin_oxidase-like"/>
</dbReference>